<sequence>MTRQEMLLVYDKQCPFCDHYCRLVRLRDSVGSLTLVDAREDTEIRDEITAAGLDIDQGMVLKIGDRLYYGDDAIHVLALMSSRTDAFNRINYWIFRSSRRARWLYPVLRSCRNFLLKLLGKTKVNNLALKDNERF</sequence>
<protein>
    <submittedName>
        <fullName evidence="1">DCC1-like thiol-disulfide oxidoreductase family protein</fullName>
    </submittedName>
</protein>
<dbReference type="InterPro" id="IPR007263">
    <property type="entry name" value="DCC1-like"/>
</dbReference>
<dbReference type="Proteomes" id="UP001595579">
    <property type="component" value="Unassembled WGS sequence"/>
</dbReference>
<accession>A0ABV7LT34</accession>
<name>A0ABV7LT34_9GAMM</name>
<keyword evidence="2" id="KW-1185">Reference proteome</keyword>
<reference evidence="2" key="1">
    <citation type="journal article" date="2019" name="Int. J. Syst. Evol. Microbiol.">
        <title>The Global Catalogue of Microorganisms (GCM) 10K type strain sequencing project: providing services to taxonomists for standard genome sequencing and annotation.</title>
        <authorList>
            <consortium name="The Broad Institute Genomics Platform"/>
            <consortium name="The Broad Institute Genome Sequencing Center for Infectious Disease"/>
            <person name="Wu L."/>
            <person name="Ma J."/>
        </authorList>
    </citation>
    <scope>NUCLEOTIDE SEQUENCE [LARGE SCALE GENOMIC DNA]</scope>
    <source>
        <strain evidence="2">CECT 7698</strain>
    </source>
</reference>
<organism evidence="1 2">
    <name type="scientific">Litchfieldella rifensis</name>
    <dbReference type="NCBI Taxonomy" id="762643"/>
    <lineage>
        <taxon>Bacteria</taxon>
        <taxon>Pseudomonadati</taxon>
        <taxon>Pseudomonadota</taxon>
        <taxon>Gammaproteobacteria</taxon>
        <taxon>Oceanospirillales</taxon>
        <taxon>Halomonadaceae</taxon>
        <taxon>Litchfieldella</taxon>
    </lineage>
</organism>
<evidence type="ECO:0000313" key="2">
    <source>
        <dbReference type="Proteomes" id="UP001595579"/>
    </source>
</evidence>
<dbReference type="Pfam" id="PF04134">
    <property type="entry name" value="DCC1-like"/>
    <property type="match status" value="1"/>
</dbReference>
<comment type="caution">
    <text evidence="1">The sequence shown here is derived from an EMBL/GenBank/DDBJ whole genome shotgun (WGS) entry which is preliminary data.</text>
</comment>
<dbReference type="RefSeq" id="WP_386775687.1">
    <property type="nucleotide sequence ID" value="NZ_JBHRUG010000031.1"/>
</dbReference>
<gene>
    <name evidence="1" type="ORF">ACFOEV_15890</name>
</gene>
<proteinExistence type="predicted"/>
<dbReference type="EMBL" id="JBHRUG010000031">
    <property type="protein sequence ID" value="MFC3285083.1"/>
    <property type="molecule type" value="Genomic_DNA"/>
</dbReference>
<evidence type="ECO:0000313" key="1">
    <source>
        <dbReference type="EMBL" id="MFC3285083.1"/>
    </source>
</evidence>